<organism evidence="1 2">
    <name type="scientific">Pegethrix bostrychoides GSE-TBD4-15B</name>
    <dbReference type="NCBI Taxonomy" id="2839662"/>
    <lineage>
        <taxon>Bacteria</taxon>
        <taxon>Bacillati</taxon>
        <taxon>Cyanobacteriota</taxon>
        <taxon>Cyanophyceae</taxon>
        <taxon>Oculatellales</taxon>
        <taxon>Oculatellaceae</taxon>
        <taxon>Pegethrix</taxon>
    </lineage>
</organism>
<evidence type="ECO:0000313" key="2">
    <source>
        <dbReference type="Proteomes" id="UP000707356"/>
    </source>
</evidence>
<dbReference type="EMBL" id="JAHHHV010000033">
    <property type="protein sequence ID" value="MBW4465193.1"/>
    <property type="molecule type" value="Genomic_DNA"/>
</dbReference>
<dbReference type="Proteomes" id="UP000707356">
    <property type="component" value="Unassembled WGS sequence"/>
</dbReference>
<gene>
    <name evidence="1" type="ORF">KME07_07090</name>
</gene>
<dbReference type="AlphaFoldDB" id="A0A951U404"/>
<proteinExistence type="predicted"/>
<feature type="non-terminal residue" evidence="1">
    <location>
        <position position="76"/>
    </location>
</feature>
<sequence length="76" mass="8956">MLSYALVQHKPRILNSLTGLRPDEFAALLPSFEAAWQAYLQQQFIDPPRHRRYGGGRKPHLQAIEDKLLFILFYFR</sequence>
<evidence type="ECO:0000313" key="1">
    <source>
        <dbReference type="EMBL" id="MBW4465193.1"/>
    </source>
</evidence>
<accession>A0A951U404</accession>
<comment type="caution">
    <text evidence="1">The sequence shown here is derived from an EMBL/GenBank/DDBJ whole genome shotgun (WGS) entry which is preliminary data.</text>
</comment>
<protein>
    <submittedName>
        <fullName evidence="1">Transposase</fullName>
    </submittedName>
</protein>
<reference evidence="1" key="2">
    <citation type="journal article" date="2022" name="Microbiol. Resour. Announc.">
        <title>Metagenome Sequencing to Explore Phylogenomics of Terrestrial Cyanobacteria.</title>
        <authorList>
            <person name="Ward R.D."/>
            <person name="Stajich J.E."/>
            <person name="Johansen J.R."/>
            <person name="Huntemann M."/>
            <person name="Clum A."/>
            <person name="Foster B."/>
            <person name="Foster B."/>
            <person name="Roux S."/>
            <person name="Palaniappan K."/>
            <person name="Varghese N."/>
            <person name="Mukherjee S."/>
            <person name="Reddy T.B.K."/>
            <person name="Daum C."/>
            <person name="Copeland A."/>
            <person name="Chen I.A."/>
            <person name="Ivanova N.N."/>
            <person name="Kyrpides N.C."/>
            <person name="Shapiro N."/>
            <person name="Eloe-Fadrosh E.A."/>
            <person name="Pietrasiak N."/>
        </authorList>
    </citation>
    <scope>NUCLEOTIDE SEQUENCE</scope>
    <source>
        <strain evidence="1">GSE-TBD4-15B</strain>
    </source>
</reference>
<reference evidence="1" key="1">
    <citation type="submission" date="2021-05" db="EMBL/GenBank/DDBJ databases">
        <authorList>
            <person name="Pietrasiak N."/>
            <person name="Ward R."/>
            <person name="Stajich J.E."/>
            <person name="Kurbessoian T."/>
        </authorList>
    </citation>
    <scope>NUCLEOTIDE SEQUENCE</scope>
    <source>
        <strain evidence="1">GSE-TBD4-15B</strain>
    </source>
</reference>
<name>A0A951U404_9CYAN</name>